<organism evidence="1 2">
    <name type="scientific">Litoreibacter janthinus</name>
    <dbReference type="NCBI Taxonomy" id="670154"/>
    <lineage>
        <taxon>Bacteria</taxon>
        <taxon>Pseudomonadati</taxon>
        <taxon>Pseudomonadota</taxon>
        <taxon>Alphaproteobacteria</taxon>
        <taxon>Rhodobacterales</taxon>
        <taxon>Roseobacteraceae</taxon>
        <taxon>Litoreibacter</taxon>
    </lineage>
</organism>
<proteinExistence type="predicted"/>
<reference evidence="2" key="1">
    <citation type="submission" date="2016-10" db="EMBL/GenBank/DDBJ databases">
        <authorList>
            <person name="Varghese N."/>
            <person name="Submissions S."/>
        </authorList>
    </citation>
    <scope>NUCLEOTIDE SEQUENCE [LARGE SCALE GENOMIC DNA]</scope>
    <source>
        <strain evidence="2">DSM 26921</strain>
    </source>
</reference>
<dbReference type="STRING" id="670154.SAMN04488002_2674"/>
<dbReference type="EMBL" id="FOYO01000001">
    <property type="protein sequence ID" value="SFR50777.1"/>
    <property type="molecule type" value="Genomic_DNA"/>
</dbReference>
<dbReference type="RefSeq" id="WP_090217636.1">
    <property type="nucleotide sequence ID" value="NZ_FOYO01000001.1"/>
</dbReference>
<protein>
    <recommendedName>
        <fullName evidence="3">Phage tail protein (Tail_P2_I)</fullName>
    </recommendedName>
</protein>
<keyword evidence="2" id="KW-1185">Reference proteome</keyword>
<gene>
    <name evidence="1" type="ORF">SAMN04488002_2674</name>
</gene>
<evidence type="ECO:0000313" key="1">
    <source>
        <dbReference type="EMBL" id="SFR50777.1"/>
    </source>
</evidence>
<dbReference type="AlphaFoldDB" id="A0A1I6H8Z7"/>
<name>A0A1I6H8Z7_9RHOB</name>
<evidence type="ECO:0008006" key="3">
    <source>
        <dbReference type="Google" id="ProtNLM"/>
    </source>
</evidence>
<dbReference type="Proteomes" id="UP000199658">
    <property type="component" value="Unassembled WGS sequence"/>
</dbReference>
<sequence length="544" mass="59859">MTDSFNDLRSRAGRILYRELPEEYRYRDTATPDELGDLEALLHGFGHLLDQIRATTEQAHADSFAEPLDDGRTIQPWVVPYLAELLGAELTAPDPVARAEELNHSVAWFKSKGTLASIDDIGDVVARTETVAKEGWRMTAQTPRMDLPPFTQRPETTGSANVITPDFRKLDRAVVDKDGSNPLYHLKPDRNDPDASDLYWRALAQGGVPCFPRAYDDSTARTPDLRDPERVRRIGPHPRRTLIHVRPPQGIFHDALPEVALSQKSLNTLLGEKQVLRAEDLLPMEQLGEGITGPAVIARTPAKLNLPNRAVTFEGIRFVSAKGPVTLKGAANTVVSFIDCAVHTVDLALPKTREVSFRAQNSVFELILADRRHGQMEFCTVMEAADFTRLDASDCLFASLADTLVCADGETAPSCIRYSRFAPRDPGRKRTKQCLDARSGSNTTALPQFIDRWHKSGKTCVKRIARYGEAGYAVLDTDTPAAITAGAEDEGEIGVGHGLYHAASLRALRKKLEQFLPLGQEIAIFYDPMLALSPPISGSADSDT</sequence>
<dbReference type="OrthoDB" id="626916at2"/>
<accession>A0A1I6H8Z7</accession>
<evidence type="ECO:0000313" key="2">
    <source>
        <dbReference type="Proteomes" id="UP000199658"/>
    </source>
</evidence>